<sequence length="142" mass="15545">MKRLTPLSLFWTTSFAQAATTTHAEGPLSSAFSLLQVALSLLVILVLIMGTAWLAKRYLSTHTSTNTAIKMISGLNVGGRERVLLLEVGEQWVVIGVAPGHISTLITMPRQPVATHHPNEMRQTFSAAMSARFKQMRGTSRE</sequence>
<evidence type="ECO:0000256" key="5">
    <source>
        <dbReference type="ARBA" id="ARBA00022989"/>
    </source>
</evidence>
<dbReference type="GO" id="GO:0009425">
    <property type="term" value="C:bacterial-type flagellum basal body"/>
    <property type="evidence" value="ECO:0007669"/>
    <property type="project" value="UniProtKB-SubCell"/>
</dbReference>
<dbReference type="AlphaFoldDB" id="E6QR69"/>
<name>E6QR69_9ZZZZ</name>
<comment type="subcellular location">
    <subcellularLocation>
        <location evidence="1">Bacterial flagellum basal body</location>
    </subcellularLocation>
    <subcellularLocation>
        <location evidence="2">Cell membrane</location>
    </subcellularLocation>
</comment>
<keyword evidence="3" id="KW-1003">Cell membrane</keyword>
<dbReference type="NCBIfam" id="TIGR03500">
    <property type="entry name" value="FliO_TIGR"/>
    <property type="match status" value="1"/>
</dbReference>
<keyword evidence="4 9" id="KW-0812">Transmembrane</keyword>
<dbReference type="Pfam" id="PF04347">
    <property type="entry name" value="FliO"/>
    <property type="match status" value="1"/>
</dbReference>
<evidence type="ECO:0000256" key="3">
    <source>
        <dbReference type="ARBA" id="ARBA00022475"/>
    </source>
</evidence>
<dbReference type="PANTHER" id="PTHR38766:SF1">
    <property type="entry name" value="FLAGELLAR PROTEIN FLIO"/>
    <property type="match status" value="1"/>
</dbReference>
<gene>
    <name evidence="10" type="ORF">CARN7_0483</name>
</gene>
<dbReference type="PANTHER" id="PTHR38766">
    <property type="entry name" value="FLAGELLAR PROTEIN FLIO"/>
    <property type="match status" value="1"/>
</dbReference>
<organism evidence="10">
    <name type="scientific">mine drainage metagenome</name>
    <dbReference type="NCBI Taxonomy" id="410659"/>
    <lineage>
        <taxon>unclassified sequences</taxon>
        <taxon>metagenomes</taxon>
        <taxon>ecological metagenomes</taxon>
    </lineage>
</organism>
<evidence type="ECO:0000313" key="10">
    <source>
        <dbReference type="EMBL" id="CBI09740.1"/>
    </source>
</evidence>
<dbReference type="InterPro" id="IPR052205">
    <property type="entry name" value="FliO/MopB"/>
</dbReference>
<dbReference type="InterPro" id="IPR022781">
    <property type="entry name" value="Flagellar_biosynth_FliO"/>
</dbReference>
<dbReference type="GO" id="GO:0005886">
    <property type="term" value="C:plasma membrane"/>
    <property type="evidence" value="ECO:0007669"/>
    <property type="project" value="UniProtKB-SubCell"/>
</dbReference>
<keyword evidence="10" id="KW-0969">Cilium</keyword>
<proteinExistence type="inferred from homology"/>
<keyword evidence="10" id="KW-0966">Cell projection</keyword>
<keyword evidence="5 9" id="KW-1133">Transmembrane helix</keyword>
<dbReference type="GO" id="GO:0044781">
    <property type="term" value="P:bacterial-type flagellum organization"/>
    <property type="evidence" value="ECO:0007669"/>
    <property type="project" value="InterPro"/>
</dbReference>
<comment type="similarity">
    <text evidence="8">Belongs to the FliO/MopB family.</text>
</comment>
<evidence type="ECO:0000256" key="9">
    <source>
        <dbReference type="SAM" id="Phobius"/>
    </source>
</evidence>
<feature type="transmembrane region" description="Helical" evidence="9">
    <location>
        <begin position="34"/>
        <end position="55"/>
    </location>
</feature>
<evidence type="ECO:0000256" key="4">
    <source>
        <dbReference type="ARBA" id="ARBA00022692"/>
    </source>
</evidence>
<protein>
    <submittedName>
        <fullName evidence="10">Putative flagellar biosynthesis protein, FliO</fullName>
    </submittedName>
</protein>
<keyword evidence="6 9" id="KW-0472">Membrane</keyword>
<keyword evidence="10" id="KW-0282">Flagellum</keyword>
<evidence type="ECO:0000256" key="6">
    <source>
        <dbReference type="ARBA" id="ARBA00023136"/>
    </source>
</evidence>
<keyword evidence="7" id="KW-0975">Bacterial flagellum</keyword>
<evidence type="ECO:0000256" key="7">
    <source>
        <dbReference type="ARBA" id="ARBA00023143"/>
    </source>
</evidence>
<comment type="caution">
    <text evidence="10">The sequence shown here is derived from an EMBL/GenBank/DDBJ whole genome shotgun (WGS) entry which is preliminary data.</text>
</comment>
<evidence type="ECO:0000256" key="8">
    <source>
        <dbReference type="ARBA" id="ARBA00037937"/>
    </source>
</evidence>
<evidence type="ECO:0000256" key="2">
    <source>
        <dbReference type="ARBA" id="ARBA00004236"/>
    </source>
</evidence>
<evidence type="ECO:0000256" key="1">
    <source>
        <dbReference type="ARBA" id="ARBA00004117"/>
    </source>
</evidence>
<dbReference type="EMBL" id="CABR01000049">
    <property type="protein sequence ID" value="CBI09740.1"/>
    <property type="molecule type" value="Genomic_DNA"/>
</dbReference>
<reference evidence="10" key="1">
    <citation type="submission" date="2009-10" db="EMBL/GenBank/DDBJ databases">
        <title>Diversity of trophic interactions inside an arsenic-rich microbial ecosystem.</title>
        <authorList>
            <person name="Bertin P.N."/>
            <person name="Heinrich-Salmeron A."/>
            <person name="Pelletier E."/>
            <person name="Goulhen-Chollet F."/>
            <person name="Arsene-Ploetze F."/>
            <person name="Gallien S."/>
            <person name="Calteau A."/>
            <person name="Vallenet D."/>
            <person name="Casiot C."/>
            <person name="Chane-Woon-Ming B."/>
            <person name="Giloteaux L."/>
            <person name="Barakat M."/>
            <person name="Bonnefoy V."/>
            <person name="Bruneel O."/>
            <person name="Chandler M."/>
            <person name="Cleiss J."/>
            <person name="Duran R."/>
            <person name="Elbaz-Poulichet F."/>
            <person name="Fonknechten N."/>
            <person name="Lauga B."/>
            <person name="Mornico D."/>
            <person name="Ortet P."/>
            <person name="Schaeffer C."/>
            <person name="Siguier P."/>
            <person name="Alexander Thil Smith A."/>
            <person name="Van Dorsselaer A."/>
            <person name="Weissenbach J."/>
            <person name="Medigue C."/>
            <person name="Le Paslier D."/>
        </authorList>
    </citation>
    <scope>NUCLEOTIDE SEQUENCE</scope>
</reference>
<accession>E6QR69</accession>